<name>A0A392SIX4_9FABA</name>
<feature type="transmembrane region" description="Helical" evidence="1">
    <location>
        <begin position="16"/>
        <end position="34"/>
    </location>
</feature>
<comment type="caution">
    <text evidence="2">The sequence shown here is derived from an EMBL/GenBank/DDBJ whole genome shotgun (WGS) entry which is preliminary data.</text>
</comment>
<dbReference type="EMBL" id="LXQA010378775">
    <property type="protein sequence ID" value="MCI47905.1"/>
    <property type="molecule type" value="Genomic_DNA"/>
</dbReference>
<dbReference type="AlphaFoldDB" id="A0A392SIX4"/>
<evidence type="ECO:0000313" key="2">
    <source>
        <dbReference type="EMBL" id="MCI47905.1"/>
    </source>
</evidence>
<keyword evidence="1" id="KW-0812">Transmembrane</keyword>
<keyword evidence="3" id="KW-1185">Reference proteome</keyword>
<organism evidence="2 3">
    <name type="scientific">Trifolium medium</name>
    <dbReference type="NCBI Taxonomy" id="97028"/>
    <lineage>
        <taxon>Eukaryota</taxon>
        <taxon>Viridiplantae</taxon>
        <taxon>Streptophyta</taxon>
        <taxon>Embryophyta</taxon>
        <taxon>Tracheophyta</taxon>
        <taxon>Spermatophyta</taxon>
        <taxon>Magnoliopsida</taxon>
        <taxon>eudicotyledons</taxon>
        <taxon>Gunneridae</taxon>
        <taxon>Pentapetalae</taxon>
        <taxon>rosids</taxon>
        <taxon>fabids</taxon>
        <taxon>Fabales</taxon>
        <taxon>Fabaceae</taxon>
        <taxon>Papilionoideae</taxon>
        <taxon>50 kb inversion clade</taxon>
        <taxon>NPAAA clade</taxon>
        <taxon>Hologalegina</taxon>
        <taxon>IRL clade</taxon>
        <taxon>Trifolieae</taxon>
        <taxon>Trifolium</taxon>
    </lineage>
</organism>
<evidence type="ECO:0000256" key="1">
    <source>
        <dbReference type="SAM" id="Phobius"/>
    </source>
</evidence>
<keyword evidence="1" id="KW-1133">Transmembrane helix</keyword>
<feature type="non-terminal residue" evidence="2">
    <location>
        <position position="61"/>
    </location>
</feature>
<protein>
    <submittedName>
        <fullName evidence="2">Uncharacterized protein</fullName>
    </submittedName>
</protein>
<evidence type="ECO:0000313" key="3">
    <source>
        <dbReference type="Proteomes" id="UP000265520"/>
    </source>
</evidence>
<sequence>MVIVEDEGENWWGERSTAAVLVYFLALFLILLLVKNGYGELKQRQGRGGEAQLAAAVPSFL</sequence>
<dbReference type="Proteomes" id="UP000265520">
    <property type="component" value="Unassembled WGS sequence"/>
</dbReference>
<keyword evidence="1" id="KW-0472">Membrane</keyword>
<reference evidence="2 3" key="1">
    <citation type="journal article" date="2018" name="Front. Plant Sci.">
        <title>Red Clover (Trifolium pratense) and Zigzag Clover (T. medium) - A Picture of Genomic Similarities and Differences.</title>
        <authorList>
            <person name="Dluhosova J."/>
            <person name="Istvanek J."/>
            <person name="Nedelnik J."/>
            <person name="Repkova J."/>
        </authorList>
    </citation>
    <scope>NUCLEOTIDE SEQUENCE [LARGE SCALE GENOMIC DNA]</scope>
    <source>
        <strain evidence="3">cv. 10/8</strain>
        <tissue evidence="2">Leaf</tissue>
    </source>
</reference>
<proteinExistence type="predicted"/>
<accession>A0A392SIX4</accession>